<accession>A0A0E4BU51</accession>
<reference evidence="1 2" key="1">
    <citation type="submission" date="2014-11" db="EMBL/GenBank/DDBJ databases">
        <title>Symbiosis island explosion on the genome of extra-slow-growing strains of soybean bradyrhizobia with massive insertion sequences.</title>
        <authorList>
            <person name="Iida T."/>
            <person name="Minamisawa K."/>
        </authorList>
    </citation>
    <scope>NUCLEOTIDE SEQUENCE [LARGE SCALE GENOMIC DNA]</scope>
    <source>
        <strain evidence="1 2">NK6</strain>
    </source>
</reference>
<gene>
    <name evidence="1" type="ORF">NK6_7053</name>
</gene>
<dbReference type="RefSeq" id="WP_011085803.1">
    <property type="nucleotide sequence ID" value="NZ_AJQI01000114.1"/>
</dbReference>
<dbReference type="Proteomes" id="UP000063308">
    <property type="component" value="Chromosome"/>
</dbReference>
<dbReference type="SUPFAM" id="SSF54427">
    <property type="entry name" value="NTF2-like"/>
    <property type="match status" value="1"/>
</dbReference>
<dbReference type="EMBL" id="AP014685">
    <property type="protein sequence ID" value="BAR60204.1"/>
    <property type="molecule type" value="Genomic_DNA"/>
</dbReference>
<dbReference type="OMA" id="RYIALWI"/>
<dbReference type="GeneID" id="46490056"/>
<dbReference type="AlphaFoldDB" id="A0A0E4BU51"/>
<evidence type="ECO:0000313" key="1">
    <source>
        <dbReference type="EMBL" id="BAR60204.1"/>
    </source>
</evidence>
<dbReference type="Gene3D" id="3.10.450.50">
    <property type="match status" value="1"/>
</dbReference>
<evidence type="ECO:0000313" key="2">
    <source>
        <dbReference type="Proteomes" id="UP000063308"/>
    </source>
</evidence>
<name>A0A0E4BU51_9BRAD</name>
<proteinExistence type="predicted"/>
<sequence>MNLNELADRYVAVWNERDSEKRKRQVAELWIPQGEHYVESRKVVGHDALELRIIESHNEFVRDAGNRFRAVPGARREGNVVAFYWEMLPANADTVLGKGLEFVVVSDAGKIVQDYQFYPA</sequence>
<dbReference type="InterPro" id="IPR032710">
    <property type="entry name" value="NTF2-like_dom_sf"/>
</dbReference>
<organism evidence="1 2">
    <name type="scientific">Bradyrhizobium diazoefficiens</name>
    <dbReference type="NCBI Taxonomy" id="1355477"/>
    <lineage>
        <taxon>Bacteria</taxon>
        <taxon>Pseudomonadati</taxon>
        <taxon>Pseudomonadota</taxon>
        <taxon>Alphaproteobacteria</taxon>
        <taxon>Hyphomicrobiales</taxon>
        <taxon>Nitrobacteraceae</taxon>
        <taxon>Bradyrhizobium</taxon>
    </lineage>
</organism>
<evidence type="ECO:0008006" key="3">
    <source>
        <dbReference type="Google" id="ProtNLM"/>
    </source>
</evidence>
<protein>
    <recommendedName>
        <fullName evidence="3">SnoaL-like domain-containing protein</fullName>
    </recommendedName>
</protein>